<name>A0A2H1VFR1_SPOFR</name>
<organism evidence="1">
    <name type="scientific">Spodoptera frugiperda</name>
    <name type="common">Fall armyworm</name>
    <dbReference type="NCBI Taxonomy" id="7108"/>
    <lineage>
        <taxon>Eukaryota</taxon>
        <taxon>Metazoa</taxon>
        <taxon>Ecdysozoa</taxon>
        <taxon>Arthropoda</taxon>
        <taxon>Hexapoda</taxon>
        <taxon>Insecta</taxon>
        <taxon>Pterygota</taxon>
        <taxon>Neoptera</taxon>
        <taxon>Endopterygota</taxon>
        <taxon>Lepidoptera</taxon>
        <taxon>Glossata</taxon>
        <taxon>Ditrysia</taxon>
        <taxon>Noctuoidea</taxon>
        <taxon>Noctuidae</taxon>
        <taxon>Amphipyrinae</taxon>
        <taxon>Spodoptera</taxon>
    </lineage>
</organism>
<dbReference type="AlphaFoldDB" id="A0A2H1VFR1"/>
<reference evidence="1" key="1">
    <citation type="submission" date="2016-07" db="EMBL/GenBank/DDBJ databases">
        <authorList>
            <person name="Bretaudeau A."/>
        </authorList>
    </citation>
    <scope>NUCLEOTIDE SEQUENCE</scope>
    <source>
        <strain evidence="1">Rice</strain>
        <tissue evidence="1">Whole body</tissue>
    </source>
</reference>
<gene>
    <name evidence="1" type="ORF">SFRICE_012497</name>
</gene>
<evidence type="ECO:0000313" key="1">
    <source>
        <dbReference type="EMBL" id="SOQ39669.1"/>
    </source>
</evidence>
<sequence length="204" mass="21893">MDHLMVSNRHTRGLQRLYSSVAGLLEIRNLRVVGEMGIGKIGNCLWILQIVGPCKNISPSRCNSAVDRVNYPMTSSTLGEARGSVRLLLTKNHPDPTPAFRAGVLVLPRWLSGCKCGCQARGLGFDSWVGRSITRLFSGGKSSNYFSRQGKASGSVRLLLTKNHPVPSLACRAGAPVNPLGSPQLHIIRVCHNLSGAGGLKIAI</sequence>
<accession>A0A2H1VFR1</accession>
<proteinExistence type="predicted"/>
<protein>
    <submittedName>
        <fullName evidence="1">SFRICE_012497</fullName>
    </submittedName>
</protein>
<dbReference type="EMBL" id="ODYU01002323">
    <property type="protein sequence ID" value="SOQ39669.1"/>
    <property type="molecule type" value="Genomic_DNA"/>
</dbReference>